<dbReference type="InterPro" id="IPR013106">
    <property type="entry name" value="Ig_V-set"/>
</dbReference>
<gene>
    <name evidence="19" type="primary">LOC111085503</name>
</gene>
<dbReference type="InterPro" id="IPR003598">
    <property type="entry name" value="Ig_sub2"/>
</dbReference>
<dbReference type="InterPro" id="IPR036116">
    <property type="entry name" value="FN3_sf"/>
</dbReference>
<feature type="domain" description="Ig-like" evidence="16">
    <location>
        <begin position="610"/>
        <end position="700"/>
    </location>
</feature>
<evidence type="ECO:0000256" key="3">
    <source>
        <dbReference type="ARBA" id="ARBA00022729"/>
    </source>
</evidence>
<feature type="domain" description="Fibronectin type-III" evidence="17">
    <location>
        <begin position="904"/>
        <end position="999"/>
    </location>
</feature>
<feature type="domain" description="Ig-like" evidence="16">
    <location>
        <begin position="518"/>
        <end position="592"/>
    </location>
</feature>
<dbReference type="InterPro" id="IPR036179">
    <property type="entry name" value="Ig-like_dom_sf"/>
</dbReference>
<dbReference type="PANTHER" id="PTHR44170:SF56">
    <property type="entry name" value="FIBRONECTIN TYPE-III DOMAIN-CONTAINING PROTEIN"/>
    <property type="match status" value="1"/>
</dbReference>
<dbReference type="GeneID" id="111085503"/>
<dbReference type="CDD" id="cd20958">
    <property type="entry name" value="IgI_5_Dscam"/>
    <property type="match status" value="1"/>
</dbReference>
<dbReference type="InterPro" id="IPR007110">
    <property type="entry name" value="Ig-like_dom"/>
</dbReference>
<keyword evidence="3 15" id="KW-0732">Signal</keyword>
<feature type="compositionally biased region" description="Basic and acidic residues" evidence="13">
    <location>
        <begin position="1434"/>
        <end position="1453"/>
    </location>
</feature>
<protein>
    <submittedName>
        <fullName evidence="19">Down syndrome cell adhesion molecule-like protein Dscam2 isoform X1</fullName>
    </submittedName>
</protein>
<dbReference type="Gene3D" id="2.60.40.10">
    <property type="entry name" value="Immunoglobulins"/>
    <property type="match status" value="13"/>
</dbReference>
<evidence type="ECO:0000256" key="8">
    <source>
        <dbReference type="ARBA" id="ARBA00023018"/>
    </source>
</evidence>
<dbReference type="PROSITE" id="PS50853">
    <property type="entry name" value="FN3"/>
    <property type="match status" value="4"/>
</dbReference>
<dbReference type="InterPro" id="IPR013783">
    <property type="entry name" value="Ig-like_fold"/>
</dbReference>
<feature type="transmembrane region" description="Helical" evidence="14">
    <location>
        <begin position="1309"/>
        <end position="1334"/>
    </location>
</feature>
<proteinExistence type="predicted"/>
<dbReference type="SUPFAM" id="SSF48726">
    <property type="entry name" value="Immunoglobulin"/>
    <property type="match status" value="9"/>
</dbReference>
<evidence type="ECO:0000256" key="11">
    <source>
        <dbReference type="ARBA" id="ARBA00023319"/>
    </source>
</evidence>
<evidence type="ECO:0000256" key="6">
    <source>
        <dbReference type="ARBA" id="ARBA00022902"/>
    </source>
</evidence>
<evidence type="ECO:0000259" key="16">
    <source>
        <dbReference type="PROSITE" id="PS50835"/>
    </source>
</evidence>
<feature type="domain" description="Ig-like" evidence="16">
    <location>
        <begin position="233"/>
        <end position="324"/>
    </location>
</feature>
<keyword evidence="2 14" id="KW-0812">Transmembrane</keyword>
<feature type="domain" description="Ig-like" evidence="16">
    <location>
        <begin position="705"/>
        <end position="798"/>
    </location>
</feature>
<evidence type="ECO:0000256" key="13">
    <source>
        <dbReference type="SAM" id="MobiDB-lite"/>
    </source>
</evidence>
<feature type="region of interest" description="Disordered" evidence="13">
    <location>
        <begin position="1429"/>
        <end position="1458"/>
    </location>
</feature>
<evidence type="ECO:0000256" key="10">
    <source>
        <dbReference type="ARBA" id="ARBA00023157"/>
    </source>
</evidence>
<feature type="domain" description="Ig-like" evidence="16">
    <location>
        <begin position="22"/>
        <end position="118"/>
    </location>
</feature>
<keyword evidence="6" id="KW-0524">Neurogenesis</keyword>
<evidence type="ECO:0000256" key="4">
    <source>
        <dbReference type="ARBA" id="ARBA00022737"/>
    </source>
</evidence>
<evidence type="ECO:0000256" key="2">
    <source>
        <dbReference type="ARBA" id="ARBA00022692"/>
    </source>
</evidence>
<dbReference type="PROSITE" id="PS50835">
    <property type="entry name" value="IG_LIKE"/>
    <property type="match status" value="8"/>
</dbReference>
<evidence type="ECO:0000256" key="7">
    <source>
        <dbReference type="ARBA" id="ARBA00022989"/>
    </source>
</evidence>
<sequence>MILWWLLVTINWGPVYGENHQPALRFVIEPPYRVDFYNSNGTVIPCSASGEPLPITVNWESHDGAYVTNITGLRSVRPDGKLVFPPFSAKDYRQDIHATTYRCVLSNSVGKISSRDVHVLAVVHQDYNVQVVNGYSIQGNIAVLRCNIPSFVKDYVTVTSWKRGDNLKIISDFETGGRYLVFPTGELHIQNACAKDGFTTYSCTTRNSMRGEVKSSRSFGKLVVSDDKSNRPPRINHSQTRVGIEIGQDVVLPCAAQGFPPPIYMWYRYTNDIYPKTVPVVYDARLVKIGGSLLLRKVTPEDSGKYVCLVKNNNGQDKTEINLTVRENLHVSVVPVVHTVDVGKSAVFQCNVSGQPVTFLTWKKDHEHLTHINRRVHFVSETVLEIRHVQRQDKGLYQCFVCNDKDCAQGTAELKLGDITPILKESFRSVTLEPGSILSLKCIASGNPLPEVRWTLDDYPIPGHIRFSVGDFVTSKAEVVSYVNVTHVRVEDGGYYKCQATNDVGSVFNREKINVIGPPFVRPMKNTTAVEGRTFYTRCPASGYPVEEISWEHNGRRIPYNHRQRAFSNGSLIIRNVDQRSDEGEYSCTARNQRGQRGHGKMFVDVLIPPNIEPFTIPTGLEDGSRSRILCSVTKGDTPIRISWLKNGKAIPPHLGIIESAIDEFSTFLTFPQLQLKHGGNYTCVAKNIAALTNYTARMVIYAPPRWINEPRDTSAILNSDVIINCQADGFPKPGITWRKSKGSVSSEYVSLRTNAHINVVTNGSLAIRKVEKDDAGFYMCQAINGIGPGISAVVKLRIKVPAYFVNEFKAETIRKGHLLQITCQIFGDHPLTVQWKKDGENLDFRFDRRYDITQSLTNDGMMSQLQVLSADRRDSSLFTCLGSNNFGSDEMNIQIIVQEPPDRPSNIRVEQVESRKITLSWSAPYSGNSPITRYILIYWSEEDHDHQNRKEMVIPASQTNVVVKGLLPATEYHFHLLAENAVGRSDLSEEITATSNIEVPGGPPQDVRVEVLGSQLVRVTWKSPEPHLTHGPIKGYYVGYKVHRSSEAYTYKTMNANFHDEKLTCFLKNLKKLTRYKIIVQAFNIKGAGPPSDEVLFVTLDNDPPTAPKLKVASVSFTSIQVTWTVQRSDNIPISGFILNHKRDTENWIKTRLPDDSRMYTFYGLQCGTRFEFFILAFNDIGESFPSNTIQVKTRGAAPSSPTQHAFISVNVTSATLHFMEWDSGGCPVSYFVIQYKAEVSKDWIVVSERIFPQTLTYIIGGLTPATWYQLRVVAHNDAGSTRADYSYVTLPLSSQTSSTATSNSLPFYTNLAIIIPVIVACVILAVVVVIVCSVTRRRQGRRDTRGMQKEFTTESVPMSEVESKPTTDCVYSRPKSCLNYPSPYASNCVPFDHRHNLRSEDSRIERHSTVDSKRIYDVPFAMREPAHSSGLDYRERRNSPVHETSRAHSHDSNSMYSFPAGRPISQPMLRNYTTHLSHSWCNSDMDDNLTVNLPYEKTSYATRWHGSSKQGADIAQFYWNGYTSDPKVEARYFHAPRIPDLAFDEDDDETEFDRDQVLNSCPGFLNKWGTPFHVAFSRQVLLYPIETDI</sequence>
<dbReference type="RefSeq" id="XP_022240088.1">
    <property type="nucleotide sequence ID" value="XM_022384380.1"/>
</dbReference>
<keyword evidence="4" id="KW-0677">Repeat</keyword>
<dbReference type="CDD" id="cd20956">
    <property type="entry name" value="IgI_4_Dscam"/>
    <property type="match status" value="1"/>
</dbReference>
<feature type="domain" description="Fibronectin type-III" evidence="17">
    <location>
        <begin position="1199"/>
        <end position="1301"/>
    </location>
</feature>
<dbReference type="PANTHER" id="PTHR44170">
    <property type="entry name" value="PROTEIN SIDEKICK"/>
    <property type="match status" value="1"/>
</dbReference>
<evidence type="ECO:0000259" key="17">
    <source>
        <dbReference type="PROSITE" id="PS50853"/>
    </source>
</evidence>
<organism evidence="18 19">
    <name type="scientific">Limulus polyphemus</name>
    <name type="common">Atlantic horseshoe crab</name>
    <dbReference type="NCBI Taxonomy" id="6850"/>
    <lineage>
        <taxon>Eukaryota</taxon>
        <taxon>Metazoa</taxon>
        <taxon>Ecdysozoa</taxon>
        <taxon>Arthropoda</taxon>
        <taxon>Chelicerata</taxon>
        <taxon>Merostomata</taxon>
        <taxon>Xiphosura</taxon>
        <taxon>Limulidae</taxon>
        <taxon>Limulus</taxon>
    </lineage>
</organism>
<evidence type="ECO:0000256" key="9">
    <source>
        <dbReference type="ARBA" id="ARBA00023136"/>
    </source>
</evidence>
<feature type="domain" description="Fibronectin type-III" evidence="17">
    <location>
        <begin position="1004"/>
        <end position="1103"/>
    </location>
</feature>
<keyword evidence="9 14" id="KW-0472">Membrane</keyword>
<dbReference type="SMART" id="SM00409">
    <property type="entry name" value="IG"/>
    <property type="match status" value="9"/>
</dbReference>
<dbReference type="SUPFAM" id="SSF49265">
    <property type="entry name" value="Fibronectin type III"/>
    <property type="match status" value="2"/>
</dbReference>
<evidence type="ECO:0000256" key="15">
    <source>
        <dbReference type="SAM" id="SignalP"/>
    </source>
</evidence>
<keyword evidence="8" id="KW-0770">Synapse</keyword>
<dbReference type="InterPro" id="IPR013098">
    <property type="entry name" value="Ig_I-set"/>
</dbReference>
<keyword evidence="7 14" id="KW-1133">Transmembrane helix</keyword>
<dbReference type="SMART" id="SM00408">
    <property type="entry name" value="IGc2"/>
    <property type="match status" value="7"/>
</dbReference>
<evidence type="ECO:0000256" key="5">
    <source>
        <dbReference type="ARBA" id="ARBA00022889"/>
    </source>
</evidence>
<dbReference type="CDD" id="cd00063">
    <property type="entry name" value="FN3"/>
    <property type="match status" value="4"/>
</dbReference>
<keyword evidence="11" id="KW-0393">Immunoglobulin domain</keyword>
<feature type="domain" description="Ig-like" evidence="16">
    <location>
        <begin position="343"/>
        <end position="415"/>
    </location>
</feature>
<feature type="domain" description="Ig-like" evidence="16">
    <location>
        <begin position="421"/>
        <end position="514"/>
    </location>
</feature>
<dbReference type="Pfam" id="PF25059">
    <property type="entry name" value="FN3_DSCAM-DSCAML_C"/>
    <property type="match status" value="1"/>
</dbReference>
<dbReference type="PRINTS" id="PR00014">
    <property type="entry name" value="FNTYPEIII"/>
</dbReference>
<reference evidence="19" key="1">
    <citation type="submission" date="2025-08" db="UniProtKB">
        <authorList>
            <consortium name="RefSeq"/>
        </authorList>
    </citation>
    <scope>IDENTIFICATION</scope>
    <source>
        <tissue evidence="19">Muscle</tissue>
    </source>
</reference>
<dbReference type="Pfam" id="PF07679">
    <property type="entry name" value="I-set"/>
    <property type="match status" value="2"/>
</dbReference>
<dbReference type="InterPro" id="IPR003961">
    <property type="entry name" value="FN3_dom"/>
</dbReference>
<dbReference type="InterPro" id="IPR056754">
    <property type="entry name" value="DSCAM/DSCAML_C"/>
</dbReference>
<accession>A0ABM1S8Y3</accession>
<evidence type="ECO:0000313" key="18">
    <source>
        <dbReference type="Proteomes" id="UP000694941"/>
    </source>
</evidence>
<evidence type="ECO:0000256" key="14">
    <source>
        <dbReference type="SAM" id="Phobius"/>
    </source>
</evidence>
<feature type="signal peptide" evidence="15">
    <location>
        <begin position="1"/>
        <end position="17"/>
    </location>
</feature>
<dbReference type="Pfam" id="PF13927">
    <property type="entry name" value="Ig_3"/>
    <property type="match status" value="5"/>
</dbReference>
<dbReference type="Proteomes" id="UP000694941">
    <property type="component" value="Unplaced"/>
</dbReference>
<keyword evidence="18" id="KW-1185">Reference proteome</keyword>
<keyword evidence="5" id="KW-0130">Cell adhesion</keyword>
<dbReference type="InterPro" id="IPR003599">
    <property type="entry name" value="Ig_sub"/>
</dbReference>
<feature type="domain" description="Fibronectin type-III" evidence="17">
    <location>
        <begin position="1105"/>
        <end position="1198"/>
    </location>
</feature>
<feature type="chain" id="PRO_5046687958" evidence="15">
    <location>
        <begin position="18"/>
        <end position="1591"/>
    </location>
</feature>
<dbReference type="SMART" id="SM00406">
    <property type="entry name" value="IGv"/>
    <property type="match status" value="3"/>
</dbReference>
<dbReference type="Pfam" id="PF00041">
    <property type="entry name" value="fn3"/>
    <property type="match status" value="3"/>
</dbReference>
<evidence type="ECO:0000313" key="19">
    <source>
        <dbReference type="RefSeq" id="XP_022240088.1"/>
    </source>
</evidence>
<comment type="subcellular location">
    <subcellularLocation>
        <location evidence="1">Membrane</location>
        <topology evidence="1">Single-pass membrane protein</topology>
    </subcellularLocation>
    <subcellularLocation>
        <location evidence="12">Synapse</location>
    </subcellularLocation>
</comment>
<evidence type="ECO:0000256" key="12">
    <source>
        <dbReference type="ARBA" id="ARBA00034103"/>
    </source>
</evidence>
<name>A0ABM1S8Y3_LIMPO</name>
<dbReference type="SMART" id="SM00060">
    <property type="entry name" value="FN3"/>
    <property type="match status" value="4"/>
</dbReference>
<evidence type="ECO:0000256" key="1">
    <source>
        <dbReference type="ARBA" id="ARBA00004167"/>
    </source>
</evidence>
<keyword evidence="10" id="KW-1015">Disulfide bond</keyword>
<feature type="domain" description="Ig-like" evidence="16">
    <location>
        <begin position="802"/>
        <end position="895"/>
    </location>
</feature>